<dbReference type="GO" id="GO:0016740">
    <property type="term" value="F:transferase activity"/>
    <property type="evidence" value="ECO:0007669"/>
    <property type="project" value="UniProtKB-KW"/>
</dbReference>
<gene>
    <name evidence="3" type="ORF">KCTCHS21_55750</name>
</gene>
<feature type="domain" description="Glycosyltransferase 2-like" evidence="2">
    <location>
        <begin position="6"/>
        <end position="158"/>
    </location>
</feature>
<dbReference type="KEGG" id="cohn:KCTCHS21_55750"/>
<protein>
    <submittedName>
        <fullName evidence="3">Glycosyl transferase</fullName>
    </submittedName>
</protein>
<sequence length="303" mass="35118">MKAKITIVTPSYNQGIFLRRTLDSVFNQNIEGLEYLVFDGGSKDETVEILESYGDRLSFVSGKDGGQSDAVNKGLLAAHGEIIGWLNSDDVYYPGSIESVLKVFEENPDVDVIYGKADHIDENDLYMEDYYTEQWDYERLKEVCFLCQPAVFFRKSVVDTFGVLNKELNYCMDYEYWMRIGAKKPFYFLNQKLAGSRLYSDNKTLGNRKAVHEEIIVMLKGKLRKAPKKWMYNLSHVITEESGYTRANASDNYKFVKALVLTSMKVFLKYNRHIPLTDIRAMMSWLKHAYVAKREAKRNENRL</sequence>
<dbReference type="CDD" id="cd06433">
    <property type="entry name" value="GT_2_WfgS_like"/>
    <property type="match status" value="1"/>
</dbReference>
<dbReference type="InterPro" id="IPR029044">
    <property type="entry name" value="Nucleotide-diphossugar_trans"/>
</dbReference>
<keyword evidence="4" id="KW-1185">Reference proteome</keyword>
<dbReference type="Proteomes" id="UP000289856">
    <property type="component" value="Chromosome"/>
</dbReference>
<dbReference type="Pfam" id="PF00535">
    <property type="entry name" value="Glycos_transf_2"/>
    <property type="match status" value="1"/>
</dbReference>
<comment type="similarity">
    <text evidence="1">Belongs to the glycosyltransferase 2 family.</text>
</comment>
<organism evidence="3 4">
    <name type="scientific">Cohnella abietis</name>
    <dbReference type="NCBI Taxonomy" id="2507935"/>
    <lineage>
        <taxon>Bacteria</taxon>
        <taxon>Bacillati</taxon>
        <taxon>Bacillota</taxon>
        <taxon>Bacilli</taxon>
        <taxon>Bacillales</taxon>
        <taxon>Paenibacillaceae</taxon>
        <taxon>Cohnella</taxon>
    </lineage>
</organism>
<evidence type="ECO:0000259" key="2">
    <source>
        <dbReference type="Pfam" id="PF00535"/>
    </source>
</evidence>
<keyword evidence="3" id="KW-0808">Transferase</keyword>
<dbReference type="EMBL" id="AP019400">
    <property type="protein sequence ID" value="BBI36176.1"/>
    <property type="molecule type" value="Genomic_DNA"/>
</dbReference>
<evidence type="ECO:0000313" key="4">
    <source>
        <dbReference type="Proteomes" id="UP000289856"/>
    </source>
</evidence>
<proteinExistence type="inferred from homology"/>
<dbReference type="AlphaFoldDB" id="A0A3T1DDE6"/>
<dbReference type="Gene3D" id="3.90.550.10">
    <property type="entry name" value="Spore Coat Polysaccharide Biosynthesis Protein SpsA, Chain A"/>
    <property type="match status" value="1"/>
</dbReference>
<dbReference type="SUPFAM" id="SSF53448">
    <property type="entry name" value="Nucleotide-diphospho-sugar transferases"/>
    <property type="match status" value="1"/>
</dbReference>
<evidence type="ECO:0000256" key="1">
    <source>
        <dbReference type="ARBA" id="ARBA00006739"/>
    </source>
</evidence>
<dbReference type="OrthoDB" id="9785185at2"/>
<accession>A0A3T1DDE6</accession>
<evidence type="ECO:0000313" key="3">
    <source>
        <dbReference type="EMBL" id="BBI36176.1"/>
    </source>
</evidence>
<name>A0A3T1DDE6_9BACL</name>
<dbReference type="RefSeq" id="WP_130615448.1">
    <property type="nucleotide sequence ID" value="NZ_AP019400.1"/>
</dbReference>
<dbReference type="PANTHER" id="PTHR22916">
    <property type="entry name" value="GLYCOSYLTRANSFERASE"/>
    <property type="match status" value="1"/>
</dbReference>
<dbReference type="InterPro" id="IPR001173">
    <property type="entry name" value="Glyco_trans_2-like"/>
</dbReference>
<dbReference type="PANTHER" id="PTHR22916:SF65">
    <property type="entry name" value="SLR1065 PROTEIN"/>
    <property type="match status" value="1"/>
</dbReference>
<reference evidence="3 4" key="1">
    <citation type="submission" date="2019-01" db="EMBL/GenBank/DDBJ databases">
        <title>Complete genome sequence of Cohnella hallensis HS21 isolated from Korean fir (Abies koreana) rhizospheric soil.</title>
        <authorList>
            <person name="Jiang L."/>
            <person name="Kang S.W."/>
            <person name="Kim S."/>
            <person name="Jung J."/>
            <person name="Kim C.Y."/>
            <person name="Kim D.H."/>
            <person name="Kim S.W."/>
            <person name="Lee J."/>
        </authorList>
    </citation>
    <scope>NUCLEOTIDE SEQUENCE [LARGE SCALE GENOMIC DNA]</scope>
    <source>
        <strain evidence="3 4">HS21</strain>
    </source>
</reference>